<keyword evidence="6" id="KW-1185">Reference proteome</keyword>
<evidence type="ECO:0000256" key="3">
    <source>
        <dbReference type="ARBA" id="ARBA00023002"/>
    </source>
</evidence>
<protein>
    <submittedName>
        <fullName evidence="5">5,6-dimethylbenzimidazole synthase</fullName>
        <ecNumber evidence="5">1.13.11.79</ecNumber>
    </submittedName>
</protein>
<name>A0ABY8BIS6_9BURK</name>
<dbReference type="PANTHER" id="PTHR23026">
    <property type="entry name" value="NADPH NITROREDUCTASE"/>
    <property type="match status" value="1"/>
</dbReference>
<organism evidence="5 6">
    <name type="scientific">Pseudoduganella chitinolytica</name>
    <dbReference type="NCBI Taxonomy" id="34070"/>
    <lineage>
        <taxon>Bacteria</taxon>
        <taxon>Pseudomonadati</taxon>
        <taxon>Pseudomonadota</taxon>
        <taxon>Betaproteobacteria</taxon>
        <taxon>Burkholderiales</taxon>
        <taxon>Oxalobacteraceae</taxon>
        <taxon>Telluria group</taxon>
        <taxon>Pseudoduganella</taxon>
    </lineage>
</organism>
<keyword evidence="2" id="KW-0288">FMN</keyword>
<dbReference type="RefSeq" id="WP_277417492.1">
    <property type="nucleotide sequence ID" value="NZ_CP119083.1"/>
</dbReference>
<dbReference type="SUPFAM" id="SSF55469">
    <property type="entry name" value="FMN-dependent nitroreductase-like"/>
    <property type="match status" value="1"/>
</dbReference>
<dbReference type="NCBIfam" id="TIGR02476">
    <property type="entry name" value="BluB"/>
    <property type="match status" value="1"/>
</dbReference>
<evidence type="ECO:0000313" key="5">
    <source>
        <dbReference type="EMBL" id="WEF34821.1"/>
    </source>
</evidence>
<proteinExistence type="predicted"/>
<dbReference type="InterPro" id="IPR050627">
    <property type="entry name" value="Nitroreductase/BluB"/>
</dbReference>
<dbReference type="InterPro" id="IPR012825">
    <property type="entry name" value="BluB"/>
</dbReference>
<evidence type="ECO:0000256" key="2">
    <source>
        <dbReference type="ARBA" id="ARBA00022643"/>
    </source>
</evidence>
<dbReference type="InterPro" id="IPR000415">
    <property type="entry name" value="Nitroreductase-like"/>
</dbReference>
<dbReference type="Pfam" id="PF00881">
    <property type="entry name" value="Nitroreductase"/>
    <property type="match status" value="1"/>
</dbReference>
<dbReference type="Proteomes" id="UP001216510">
    <property type="component" value="Chromosome"/>
</dbReference>
<dbReference type="Gene3D" id="3.40.109.10">
    <property type="entry name" value="NADH Oxidase"/>
    <property type="match status" value="1"/>
</dbReference>
<keyword evidence="1" id="KW-0285">Flavoprotein</keyword>
<keyword evidence="3 5" id="KW-0560">Oxidoreductase</keyword>
<sequence length="228" mass="25537">MKPLNQPPHPMPNPNAYPQPEIDAVYRAIRERRDVRHFAPGPIGPDQLARFLAAAHNGPSVGLMQPWRFLRIVDPALRQAIHAEVDAERVRTAEALGERSGEFMRLKVEGVLTCAEVLVVGLVDRREDYVFGRRTMPEMDLASAACAIQNFWLAARAEGIGVGWVSLFDPERLRALCGMPPGSQPIAVLCVGHVESFYPAPMLELEGWDRRRELAEILYEDRWGQPAP</sequence>
<evidence type="ECO:0000256" key="1">
    <source>
        <dbReference type="ARBA" id="ARBA00022630"/>
    </source>
</evidence>
<dbReference type="EC" id="1.13.11.79" evidence="5"/>
<evidence type="ECO:0000259" key="4">
    <source>
        <dbReference type="Pfam" id="PF00881"/>
    </source>
</evidence>
<reference evidence="5 6" key="1">
    <citation type="submission" date="2023-02" db="EMBL/GenBank/DDBJ databases">
        <title>Gemone sequence of Telluria chitinolytica ACM 3522T.</title>
        <authorList>
            <person name="Frediansyah A."/>
            <person name="Miess H."/>
            <person name="Gross H."/>
        </authorList>
    </citation>
    <scope>NUCLEOTIDE SEQUENCE [LARGE SCALE GENOMIC DNA]</scope>
    <source>
        <strain evidence="5 6">ACM 3522</strain>
    </source>
</reference>
<dbReference type="EMBL" id="CP119083">
    <property type="protein sequence ID" value="WEF34821.1"/>
    <property type="molecule type" value="Genomic_DNA"/>
</dbReference>
<dbReference type="GO" id="GO:0102919">
    <property type="term" value="F:5,6-dimethylbenzimidazole synthase activity"/>
    <property type="evidence" value="ECO:0007669"/>
    <property type="project" value="UniProtKB-EC"/>
</dbReference>
<dbReference type="InterPro" id="IPR029479">
    <property type="entry name" value="Nitroreductase"/>
</dbReference>
<dbReference type="PANTHER" id="PTHR23026:SF90">
    <property type="entry name" value="IODOTYROSINE DEIODINASE 1"/>
    <property type="match status" value="1"/>
</dbReference>
<gene>
    <name evidence="5" type="primary">bluB</name>
    <name evidence="5" type="ORF">PX653_08685</name>
</gene>
<accession>A0ABY8BIS6</accession>
<evidence type="ECO:0000313" key="6">
    <source>
        <dbReference type="Proteomes" id="UP001216510"/>
    </source>
</evidence>
<feature type="domain" description="Nitroreductase" evidence="4">
    <location>
        <begin position="29"/>
        <end position="193"/>
    </location>
</feature>